<dbReference type="Gene3D" id="1.20.5.110">
    <property type="match status" value="1"/>
</dbReference>
<organism evidence="3 4">
    <name type="scientific">Tetracentron sinense</name>
    <name type="common">Spur-leaf</name>
    <dbReference type="NCBI Taxonomy" id="13715"/>
    <lineage>
        <taxon>Eukaryota</taxon>
        <taxon>Viridiplantae</taxon>
        <taxon>Streptophyta</taxon>
        <taxon>Embryophyta</taxon>
        <taxon>Tracheophyta</taxon>
        <taxon>Spermatophyta</taxon>
        <taxon>Magnoliopsida</taxon>
        <taxon>Trochodendrales</taxon>
        <taxon>Trochodendraceae</taxon>
        <taxon>Tetracentron</taxon>
    </lineage>
</organism>
<dbReference type="EMBL" id="JABCRI010000001">
    <property type="protein sequence ID" value="KAF8413739.1"/>
    <property type="molecule type" value="Genomic_DNA"/>
</dbReference>
<name>A0A834ZU71_TETSI</name>
<reference evidence="3 4" key="1">
    <citation type="submission" date="2020-04" db="EMBL/GenBank/DDBJ databases">
        <title>Plant Genome Project.</title>
        <authorList>
            <person name="Zhang R.-G."/>
        </authorList>
    </citation>
    <scope>NUCLEOTIDE SEQUENCE [LARGE SCALE GENOMIC DNA]</scope>
    <source>
        <strain evidence="3">YNK0</strain>
        <tissue evidence="3">Leaf</tissue>
    </source>
</reference>
<accession>A0A834ZU71</accession>
<proteinExistence type="predicted"/>
<evidence type="ECO:0000256" key="2">
    <source>
        <dbReference type="SAM" id="MobiDB-lite"/>
    </source>
</evidence>
<dbReference type="Proteomes" id="UP000655225">
    <property type="component" value="Unassembled WGS sequence"/>
</dbReference>
<evidence type="ECO:0000313" key="4">
    <source>
        <dbReference type="Proteomes" id="UP000655225"/>
    </source>
</evidence>
<feature type="coiled-coil region" evidence="1">
    <location>
        <begin position="71"/>
        <end position="105"/>
    </location>
</feature>
<evidence type="ECO:0000256" key="1">
    <source>
        <dbReference type="SAM" id="Coils"/>
    </source>
</evidence>
<keyword evidence="4" id="KW-1185">Reference proteome</keyword>
<sequence>MSKIRKGKGMKKLQEESTPIRDNADLGALNTSAITDMVSHFGLVGSSGRVAISSAQDCQEAASASSLDLEDEAAKRRLDAMNKRLKNMEREMEALEAEVRTFIDDFAPIYYSGNKGSNGLGLA</sequence>
<evidence type="ECO:0000313" key="3">
    <source>
        <dbReference type="EMBL" id="KAF8413739.1"/>
    </source>
</evidence>
<protein>
    <submittedName>
        <fullName evidence="3">Uncharacterized protein</fullName>
    </submittedName>
</protein>
<comment type="caution">
    <text evidence="3">The sequence shown here is derived from an EMBL/GenBank/DDBJ whole genome shotgun (WGS) entry which is preliminary data.</text>
</comment>
<feature type="compositionally biased region" description="Basic residues" evidence="2">
    <location>
        <begin position="1"/>
        <end position="11"/>
    </location>
</feature>
<gene>
    <name evidence="3" type="ORF">HHK36_001732</name>
</gene>
<feature type="region of interest" description="Disordered" evidence="2">
    <location>
        <begin position="1"/>
        <end position="20"/>
    </location>
</feature>
<dbReference type="AlphaFoldDB" id="A0A834ZU71"/>
<keyword evidence="1" id="KW-0175">Coiled coil</keyword>